<organism evidence="9 10">
    <name type="scientific">Brassica napus</name>
    <name type="common">Rape</name>
    <dbReference type="NCBI Taxonomy" id="3708"/>
    <lineage>
        <taxon>Eukaryota</taxon>
        <taxon>Viridiplantae</taxon>
        <taxon>Streptophyta</taxon>
        <taxon>Embryophyta</taxon>
        <taxon>Tracheophyta</taxon>
        <taxon>Spermatophyta</taxon>
        <taxon>Magnoliopsida</taxon>
        <taxon>eudicotyledons</taxon>
        <taxon>Gunneridae</taxon>
        <taxon>Pentapetalae</taxon>
        <taxon>rosids</taxon>
        <taxon>malvids</taxon>
        <taxon>Brassicales</taxon>
        <taxon>Brassicaceae</taxon>
        <taxon>Brassiceae</taxon>
        <taxon>Brassica</taxon>
    </lineage>
</organism>
<dbReference type="Pfam" id="PF13297">
    <property type="entry name" value="SDE2_2C"/>
    <property type="match status" value="1"/>
</dbReference>
<evidence type="ECO:0008006" key="11">
    <source>
        <dbReference type="Google" id="ProtNLM"/>
    </source>
</evidence>
<dbReference type="InterPro" id="IPR025086">
    <property type="entry name" value="SDE2/SF3A3_SAP"/>
</dbReference>
<evidence type="ECO:0000259" key="8">
    <source>
        <dbReference type="Pfam" id="PF13297"/>
    </source>
</evidence>
<comment type="similarity">
    <text evidence="1">Belongs to the folylpolyglutamate synthase family.</text>
</comment>
<dbReference type="Pfam" id="PF01936">
    <property type="entry name" value="NYN"/>
    <property type="match status" value="1"/>
</dbReference>
<dbReference type="EMBL" id="JAGKQM010000010">
    <property type="protein sequence ID" value="KAH0907840.1"/>
    <property type="molecule type" value="Genomic_DNA"/>
</dbReference>
<evidence type="ECO:0000259" key="7">
    <source>
        <dbReference type="Pfam" id="PF01936"/>
    </source>
</evidence>
<name>A0ABQ8BUE4_BRANA</name>
<evidence type="ECO:0000256" key="1">
    <source>
        <dbReference type="ARBA" id="ARBA00008276"/>
    </source>
</evidence>
<dbReference type="InterPro" id="IPR001645">
    <property type="entry name" value="Folylpolyglutamate_synth"/>
</dbReference>
<feature type="domain" description="SDE2/SF3A3 SAP" evidence="8">
    <location>
        <begin position="741"/>
        <end position="801"/>
    </location>
</feature>
<keyword evidence="2" id="KW-0436">Ligase</keyword>
<dbReference type="Gene3D" id="3.90.190.20">
    <property type="entry name" value="Mur ligase, C-terminal domain"/>
    <property type="match status" value="1"/>
</dbReference>
<dbReference type="PANTHER" id="PTHR11136">
    <property type="entry name" value="FOLYLPOLYGLUTAMATE SYNTHASE-RELATED"/>
    <property type="match status" value="1"/>
</dbReference>
<accession>A0ABQ8BUE4</accession>
<sequence>MVKGRQPKSGVQCTQDNRMFAVSLVPRTTSCRLTSAFLCHLSIPFLPPSPRLHHLHYYHQQPHLPSLSSSSSQIRSFTKQIDMAAPVMKQKTGGDSYEEALAALSSLITKRSRADKSNKGDRFELVFDYLKLLDLEEDMLKMKVIHVAGTKGKGSTCAFTESILRSYGFRTGLFTSPHLIDVRERFRLDGVDISEEKFLGYFWWCYNRLKERTTEEIPMPTYFRFLALLAFKIFAAEEVEKPVVCGISSLGYDHMEILGDTLGKIAGEKAGIFKLGVPAFTVPQPDEAMRVLEEKASELDVSLEVVQPLTAKQLNGQKLGLDGEHQYFNARLAVSLASTWLQQIGKIEVPSMTQMSILPEKFIKGLATASLQGRAQVVPDQFIESRTSGDLVFYLDGAHSPESMEVCAKWFSDAVKGDNRSESSGHLVNGSSGSSHDKSSVEENCQQILLFNCMSVRDPNLLLPHLRNTCATHGVHFKKALFVPNMSVYHKVGTAADLPENDPQVDLSWQMTLQKVWESLVNSEDNESSGKSEVFTSLPMAIKWLRDSVHESSSGTRVQVLVTGSLHLVETKICIYWNLEDCPIPEGLNPDLIYENIKSALESKGYDVGGGDMSINAYADKKTFPDELLDRYGINQVQFRGGRKADREFQMLWDCLLWRVDNHPEEANIMFILNLSDDSEFINSPDHHEFLKILESLKSRDHNVIIAQPGEVVALQLLLATSSVWLSTSLLSEGNPLVLTPSFDCFDSAEDMEKVLGMDRLMIELRSRGMKCGGTLQECAARLFLLKSTPLDKLPKQHFKKKKNEQKKKTRTRYQRRTEITLLMKCKAAFLKPLMREASMKREKLPITVPPFTTGASNTIHLHEPMAPPLLHLITTKKLMIEPMTQTLLPGEIGGKVLTFLYL</sequence>
<dbReference type="SUPFAM" id="SSF53623">
    <property type="entry name" value="MurD-like peptide ligases, catalytic domain"/>
    <property type="match status" value="1"/>
</dbReference>
<dbReference type="Gene3D" id="3.40.1190.10">
    <property type="entry name" value="Mur-like, catalytic domain"/>
    <property type="match status" value="1"/>
</dbReference>
<keyword evidence="6" id="KW-0460">Magnesium</keyword>
<evidence type="ECO:0000256" key="4">
    <source>
        <dbReference type="ARBA" id="ARBA00022741"/>
    </source>
</evidence>
<keyword evidence="4" id="KW-0547">Nucleotide-binding</keyword>
<evidence type="ECO:0000256" key="5">
    <source>
        <dbReference type="ARBA" id="ARBA00022840"/>
    </source>
</evidence>
<dbReference type="InterPro" id="IPR036565">
    <property type="entry name" value="Mur-like_cat_sf"/>
</dbReference>
<dbReference type="InterPro" id="IPR036615">
    <property type="entry name" value="Mur_ligase_C_dom_sf"/>
</dbReference>
<protein>
    <recommendedName>
        <fullName evidence="11">Folylpolyglutamate synthase</fullName>
    </recommendedName>
</protein>
<keyword evidence="5" id="KW-0067">ATP-binding</keyword>
<feature type="domain" description="NYN" evidence="7">
    <location>
        <begin position="572"/>
        <end position="702"/>
    </location>
</feature>
<dbReference type="PANTHER" id="PTHR11136:SF16">
    <property type="entry name" value="FOLYLPOLYGLUTAMATE SYNTHASE"/>
    <property type="match status" value="1"/>
</dbReference>
<gene>
    <name evidence="9" type="ORF">HID58_039667</name>
</gene>
<evidence type="ECO:0000313" key="9">
    <source>
        <dbReference type="EMBL" id="KAH0907840.1"/>
    </source>
</evidence>
<reference evidence="9 10" key="1">
    <citation type="submission" date="2021-05" db="EMBL/GenBank/DDBJ databases">
        <title>Genome Assembly of Synthetic Allotetraploid Brassica napus Reveals Homoeologous Exchanges between Subgenomes.</title>
        <authorList>
            <person name="Davis J.T."/>
        </authorList>
    </citation>
    <scope>NUCLEOTIDE SEQUENCE [LARGE SCALE GENOMIC DNA]</scope>
    <source>
        <strain evidence="10">cv. Da-Ae</strain>
        <tissue evidence="9">Seedling</tissue>
    </source>
</reference>
<dbReference type="PROSITE" id="PS01011">
    <property type="entry name" value="FOLYLPOLYGLU_SYNT_1"/>
    <property type="match status" value="1"/>
</dbReference>
<dbReference type="InterPro" id="IPR018109">
    <property type="entry name" value="Folylpolyglutamate_synth_CS"/>
</dbReference>
<evidence type="ECO:0000256" key="3">
    <source>
        <dbReference type="ARBA" id="ARBA00022723"/>
    </source>
</evidence>
<keyword evidence="10" id="KW-1185">Reference proteome</keyword>
<evidence type="ECO:0000256" key="6">
    <source>
        <dbReference type="ARBA" id="ARBA00022842"/>
    </source>
</evidence>
<evidence type="ECO:0000256" key="2">
    <source>
        <dbReference type="ARBA" id="ARBA00022598"/>
    </source>
</evidence>
<dbReference type="Proteomes" id="UP000824890">
    <property type="component" value="Unassembled WGS sequence"/>
</dbReference>
<dbReference type="InterPro" id="IPR021139">
    <property type="entry name" value="NYN"/>
</dbReference>
<keyword evidence="3" id="KW-0479">Metal-binding</keyword>
<proteinExistence type="inferred from homology"/>
<dbReference type="SUPFAM" id="SSF53244">
    <property type="entry name" value="MurD-like peptide ligases, peptide-binding domain"/>
    <property type="match status" value="1"/>
</dbReference>
<dbReference type="CDD" id="cd10910">
    <property type="entry name" value="PIN_limkain_b1_N_like"/>
    <property type="match status" value="1"/>
</dbReference>
<feature type="non-terminal residue" evidence="9">
    <location>
        <position position="903"/>
    </location>
</feature>
<comment type="caution">
    <text evidence="9">The sequence shown here is derived from an EMBL/GenBank/DDBJ whole genome shotgun (WGS) entry which is preliminary data.</text>
</comment>
<evidence type="ECO:0000313" key="10">
    <source>
        <dbReference type="Proteomes" id="UP000824890"/>
    </source>
</evidence>